<feature type="coiled-coil region" evidence="1">
    <location>
        <begin position="698"/>
        <end position="760"/>
    </location>
</feature>
<feature type="region of interest" description="Disordered" evidence="2">
    <location>
        <begin position="665"/>
        <end position="687"/>
    </location>
</feature>
<feature type="region of interest" description="Disordered" evidence="2">
    <location>
        <begin position="158"/>
        <end position="178"/>
    </location>
</feature>
<comment type="caution">
    <text evidence="3">The sequence shown here is derived from an EMBL/GenBank/DDBJ whole genome shotgun (WGS) entry which is preliminary data.</text>
</comment>
<feature type="coiled-coil region" evidence="1">
    <location>
        <begin position="1231"/>
        <end position="1385"/>
    </location>
</feature>
<organism evidence="3 4">
    <name type="scientific">Pinctada imbricata</name>
    <name type="common">Atlantic pearl-oyster</name>
    <name type="synonym">Pinctada martensii</name>
    <dbReference type="NCBI Taxonomy" id="66713"/>
    <lineage>
        <taxon>Eukaryota</taxon>
        <taxon>Metazoa</taxon>
        <taxon>Spiralia</taxon>
        <taxon>Lophotrochozoa</taxon>
        <taxon>Mollusca</taxon>
        <taxon>Bivalvia</taxon>
        <taxon>Autobranchia</taxon>
        <taxon>Pteriomorphia</taxon>
        <taxon>Pterioida</taxon>
        <taxon>Pterioidea</taxon>
        <taxon>Pteriidae</taxon>
        <taxon>Pinctada</taxon>
    </lineage>
</organism>
<dbReference type="GO" id="GO:0005814">
    <property type="term" value="C:centriole"/>
    <property type="evidence" value="ECO:0007669"/>
    <property type="project" value="TreeGrafter"/>
</dbReference>
<name>A0AA88Y7T0_PINIB</name>
<evidence type="ECO:0000256" key="1">
    <source>
        <dbReference type="SAM" id="Coils"/>
    </source>
</evidence>
<dbReference type="EMBL" id="VSWD01000007">
    <property type="protein sequence ID" value="KAK3097060.1"/>
    <property type="molecule type" value="Genomic_DNA"/>
</dbReference>
<feature type="compositionally biased region" description="Basic residues" evidence="2">
    <location>
        <begin position="948"/>
        <end position="961"/>
    </location>
</feature>
<proteinExistence type="predicted"/>
<dbReference type="PANTHER" id="PTHR18957">
    <property type="entry name" value="CENTLEIN"/>
    <property type="match status" value="1"/>
</dbReference>
<feature type="region of interest" description="Disordered" evidence="2">
    <location>
        <begin position="938"/>
        <end position="969"/>
    </location>
</feature>
<feature type="coiled-coil region" evidence="1">
    <location>
        <begin position="859"/>
        <end position="935"/>
    </location>
</feature>
<sequence length="1476" mass="173914">MLIFMVGFSDDELNRLRVENQNLAADLRQCQNDKDFVWSLWKKLQVANPDVSKAISLVVQREKEKAEIKDRKVLEVLQLKDDRIEELQTILSLKSRELGDVAIRRIDHQEDLNRLQREIEDLRDRNANLEMQFRMRGINMSPPRVNWKLRGLESRERSSGDLHRSTVESLSKDKHDMEQRLRKMTTELEIARAEKESTVAEKINLENKVRLLERDVNGSMVKFESIIGELEEAKRILQQYETKSQQLVKEIEFKNGELENVRKELSDLWHSHNQLTEHSSQQADLIRQLQSLQQDTQKNNYSPYNKIIRKVSHYKQTSSDNYSPYNKILRKVSQYKQTSSDNYSPYNKILRKVSQYKQTSSDNYSPYNKILRKVSRYKQTSSDNYSPYNKILRKVSQYKQTSSDNYSPYNKIIRKVSHYKQTSSDNYSPYNKILRKVSQYKQTSSDNYSPYNKILRKVSQYKQTSSDNYSPYNKILRRGSQYKQTSSDNYSPYNKILRKESQYKQTSSDNYSPYNKILRKMYKDLTSRYEVAKRGESDLRHELHELRKELIDKDSVISTLQMKVDNSYKRRRSRSPGTSGSFISEDQPFVDLEFKVKSMQREINLLRDTLEDKDRYIDKLERERDKLDIEFDVSGLNRRERTHSTPARELKSVALSPIKSAMKSEVTRSRSLSPVRKSREKRETNSLNFRQGDLRHKLIQSERKLEDTKNMLRLKNRELEELKKAHAKRYDRLKSIQTDYKILKDQVKLLEEDNNKTRGRKKKRSDPKDLRHEDSDKVWNELAFFKNENRGLIVDRMSLEEELDTLKVQTSENEATIHELKVALQQERENRQYDKKRSDFNTQEKSDLQSELTLMKSDLQSKMIRLEKVEKDIREVRAEKESVLDEKRLLKNEVMDLKQSEAKYRMEAANLKRDLNRLERELDNERLNRQIELSKEKHLASKLGKPTMRVRKLDHRSKTKAAKQYQKSLNRSIEKMRSVFKDFEDDGWEEVPESEEGDGTESDSLGQTIADLSQPDDSAEGTKRRLKPQSFKMSSVQRSRRAALRNLQHRHRNLMRSASNLKQTPGSSDQTKTVTVRETGTSMSPKKELSPPSKVQEQRLYEQRVQANNQILRQLKQSKQRLGYLQQHVTTMKDAKKLAVKSLNEQKETNQQLQNDLNLANQRLRLAKQNIQKLTSDLDKALQEKADLASQVMEENRHTTAQDKHTEQDWKILESRLKASSNEVCRQSGQVRQLKQDNDHLQEQIKGLHDKINRLERDNNQKRTLLEDQRMKLKLAQTNAKSEQNANEEMETRLKLVQDTCDRYKIQIDSFKKRLAAVTREKREYEEKFLKVNNELEKKNKLFMDSQTRSMELESAVGELEKTAQQQLRSLASQSEAAIEAAQDKLSTSFYTIQQYQHFVKTLGKELIKKINQSRIQLKDVQLQHEQLKMASETERSVSMQKAQAMAKDILNLSQSDLDEIMSADGDSDRLSMVWY</sequence>
<keyword evidence="4" id="KW-1185">Reference proteome</keyword>
<dbReference type="GO" id="GO:0005813">
    <property type="term" value="C:centrosome"/>
    <property type="evidence" value="ECO:0007669"/>
    <property type="project" value="TreeGrafter"/>
</dbReference>
<feature type="coiled-coil region" evidence="1">
    <location>
        <begin position="105"/>
        <end position="132"/>
    </location>
</feature>
<dbReference type="PANTHER" id="PTHR18957:SF0">
    <property type="entry name" value="CENTLEIN"/>
    <property type="match status" value="1"/>
</dbReference>
<keyword evidence="1" id="KW-0175">Coiled coil</keyword>
<evidence type="ECO:0000256" key="2">
    <source>
        <dbReference type="SAM" id="MobiDB-lite"/>
    </source>
</evidence>
<gene>
    <name evidence="3" type="ORF">FSP39_005997</name>
</gene>
<feature type="region of interest" description="Disordered" evidence="2">
    <location>
        <begin position="984"/>
        <end position="1041"/>
    </location>
</feature>
<feature type="coiled-coil region" evidence="1">
    <location>
        <begin position="1136"/>
        <end position="1198"/>
    </location>
</feature>
<feature type="compositionally biased region" description="Acidic residues" evidence="2">
    <location>
        <begin position="984"/>
        <end position="1001"/>
    </location>
</feature>
<evidence type="ECO:0008006" key="5">
    <source>
        <dbReference type="Google" id="ProtNLM"/>
    </source>
</evidence>
<dbReference type="GO" id="GO:0010457">
    <property type="term" value="P:centriole-centriole cohesion"/>
    <property type="evidence" value="ECO:0007669"/>
    <property type="project" value="TreeGrafter"/>
</dbReference>
<dbReference type="InterPro" id="IPR038810">
    <property type="entry name" value="CNTLN"/>
</dbReference>
<protein>
    <recommendedName>
        <fullName evidence="5">Centlein</fullName>
    </recommendedName>
</protein>
<feature type="region of interest" description="Disordered" evidence="2">
    <location>
        <begin position="1056"/>
        <end position="1095"/>
    </location>
</feature>
<evidence type="ECO:0000313" key="4">
    <source>
        <dbReference type="Proteomes" id="UP001186944"/>
    </source>
</evidence>
<dbReference type="Proteomes" id="UP001186944">
    <property type="component" value="Unassembled WGS sequence"/>
</dbReference>
<accession>A0AA88Y7T0</accession>
<feature type="compositionally biased region" description="Polar residues" evidence="2">
    <location>
        <begin position="1056"/>
        <end position="1084"/>
    </location>
</feature>
<reference evidence="3" key="1">
    <citation type="submission" date="2019-08" db="EMBL/GenBank/DDBJ databases">
        <title>The improved chromosome-level genome for the pearl oyster Pinctada fucata martensii using PacBio sequencing and Hi-C.</title>
        <authorList>
            <person name="Zheng Z."/>
        </authorList>
    </citation>
    <scope>NUCLEOTIDE SEQUENCE</scope>
    <source>
        <strain evidence="3">ZZ-2019</strain>
        <tissue evidence="3">Adductor muscle</tissue>
    </source>
</reference>
<feature type="coiled-coil region" evidence="1">
    <location>
        <begin position="603"/>
        <end position="630"/>
    </location>
</feature>
<evidence type="ECO:0000313" key="3">
    <source>
        <dbReference type="EMBL" id="KAK3097060.1"/>
    </source>
</evidence>